<comment type="caution">
    <text evidence="1">The sequence shown here is derived from an EMBL/GenBank/DDBJ whole genome shotgun (WGS) entry which is preliminary data.</text>
</comment>
<dbReference type="Proteomes" id="UP000299102">
    <property type="component" value="Unassembled WGS sequence"/>
</dbReference>
<reference evidence="1 2" key="1">
    <citation type="journal article" date="2019" name="Commun. Biol.">
        <title>The bagworm genome reveals a unique fibroin gene that provides high tensile strength.</title>
        <authorList>
            <person name="Kono N."/>
            <person name="Nakamura H."/>
            <person name="Ohtoshi R."/>
            <person name="Tomita M."/>
            <person name="Numata K."/>
            <person name="Arakawa K."/>
        </authorList>
    </citation>
    <scope>NUCLEOTIDE SEQUENCE [LARGE SCALE GENOMIC DNA]</scope>
</reference>
<dbReference type="AlphaFoldDB" id="A0A4C1YBU9"/>
<name>A0A4C1YBU9_EUMVA</name>
<dbReference type="EMBL" id="BGZK01001145">
    <property type="protein sequence ID" value="GBP72444.1"/>
    <property type="molecule type" value="Genomic_DNA"/>
</dbReference>
<accession>A0A4C1YBU9</accession>
<evidence type="ECO:0000313" key="2">
    <source>
        <dbReference type="Proteomes" id="UP000299102"/>
    </source>
</evidence>
<protein>
    <submittedName>
        <fullName evidence="1">Uncharacterized protein</fullName>
    </submittedName>
</protein>
<proteinExistence type="predicted"/>
<organism evidence="1 2">
    <name type="scientific">Eumeta variegata</name>
    <name type="common">Bagworm moth</name>
    <name type="synonym">Eumeta japonica</name>
    <dbReference type="NCBI Taxonomy" id="151549"/>
    <lineage>
        <taxon>Eukaryota</taxon>
        <taxon>Metazoa</taxon>
        <taxon>Ecdysozoa</taxon>
        <taxon>Arthropoda</taxon>
        <taxon>Hexapoda</taxon>
        <taxon>Insecta</taxon>
        <taxon>Pterygota</taxon>
        <taxon>Neoptera</taxon>
        <taxon>Endopterygota</taxon>
        <taxon>Lepidoptera</taxon>
        <taxon>Glossata</taxon>
        <taxon>Ditrysia</taxon>
        <taxon>Tineoidea</taxon>
        <taxon>Psychidae</taxon>
        <taxon>Oiketicinae</taxon>
        <taxon>Eumeta</taxon>
    </lineage>
</organism>
<gene>
    <name evidence="1" type="ORF">EVAR_7104_1</name>
</gene>
<sequence length="207" mass="23054">MGRGPALCSSRSGAVRAAHVNEPTRPVKYHTLTEHKHKLGVFADTFPPVSESRWSILPSAKSLRIHQVTSPQLTHSLLRLTSYFVPKARQYTGGSGSPYLHQLIPSQSVSYPKAGNALVTALKSRISMDGGDHLYSGDLRAAHNRAVAEGRAYCAGDVDTPQPRSAVRRRVRSWRRRFMFDSYLTNSLQVFFEHSSTGSIRDLFIYV</sequence>
<keyword evidence="2" id="KW-1185">Reference proteome</keyword>
<evidence type="ECO:0000313" key="1">
    <source>
        <dbReference type="EMBL" id="GBP72444.1"/>
    </source>
</evidence>